<evidence type="ECO:0000313" key="3">
    <source>
        <dbReference type="Proteomes" id="UP001595987"/>
    </source>
</evidence>
<evidence type="ECO:0000256" key="1">
    <source>
        <dbReference type="SAM" id="Phobius"/>
    </source>
</evidence>
<feature type="transmembrane region" description="Helical" evidence="1">
    <location>
        <begin position="101"/>
        <end position="123"/>
    </location>
</feature>
<dbReference type="Proteomes" id="UP001595987">
    <property type="component" value="Unassembled WGS sequence"/>
</dbReference>
<accession>A0ABV9JDQ4</accession>
<dbReference type="EMBL" id="JBHSGD010000005">
    <property type="protein sequence ID" value="MFC4652447.1"/>
    <property type="molecule type" value="Genomic_DNA"/>
</dbReference>
<keyword evidence="1" id="KW-0812">Transmembrane</keyword>
<evidence type="ECO:0008006" key="4">
    <source>
        <dbReference type="Google" id="ProtNLM"/>
    </source>
</evidence>
<keyword evidence="1" id="KW-0472">Membrane</keyword>
<keyword evidence="1" id="KW-1133">Transmembrane helix</keyword>
<feature type="transmembrane region" description="Helical" evidence="1">
    <location>
        <begin position="59"/>
        <end position="81"/>
    </location>
</feature>
<comment type="caution">
    <text evidence="2">The sequence shown here is derived from an EMBL/GenBank/DDBJ whole genome shotgun (WGS) entry which is preliminary data.</text>
</comment>
<reference evidence="3" key="1">
    <citation type="journal article" date="2019" name="Int. J. Syst. Evol. Microbiol.">
        <title>The Global Catalogue of Microorganisms (GCM) 10K type strain sequencing project: providing services to taxonomists for standard genome sequencing and annotation.</title>
        <authorList>
            <consortium name="The Broad Institute Genomics Platform"/>
            <consortium name="The Broad Institute Genome Sequencing Center for Infectious Disease"/>
            <person name="Wu L."/>
            <person name="Ma J."/>
        </authorList>
    </citation>
    <scope>NUCLEOTIDE SEQUENCE [LARGE SCALE GENOMIC DNA]</scope>
    <source>
        <strain evidence="3">CCUG 63287</strain>
    </source>
</reference>
<protein>
    <recommendedName>
        <fullName evidence="4">DUF202 domain-containing protein</fullName>
    </recommendedName>
</protein>
<evidence type="ECO:0000313" key="2">
    <source>
        <dbReference type="EMBL" id="MFC4652447.1"/>
    </source>
</evidence>
<dbReference type="RefSeq" id="WP_213534826.1">
    <property type="nucleotide sequence ID" value="NZ_BOVQ01000004.1"/>
</dbReference>
<organism evidence="2 3">
    <name type="scientific">Lactococcus nasutitermitis</name>
    <dbReference type="NCBI Taxonomy" id="1652957"/>
    <lineage>
        <taxon>Bacteria</taxon>
        <taxon>Bacillati</taxon>
        <taxon>Bacillota</taxon>
        <taxon>Bacilli</taxon>
        <taxon>Lactobacillales</taxon>
        <taxon>Streptococcaceae</taxon>
        <taxon>Lactococcus</taxon>
    </lineage>
</organism>
<name>A0ABV9JDQ4_9LACT</name>
<sequence>MNINRVIELIKYYFNFRERSNIASKEKRNYYRSLDKDDLETEYDRVKTKYRWHEGLLKLFKAVIVFIVGASFVTGLFRFTLAFGHTLPQIQHLTNEEMQTALGVLLIFIILIIASLTLGVVWYSRYVNNLRTKLESIEKIQKENEERVD</sequence>
<keyword evidence="3" id="KW-1185">Reference proteome</keyword>
<gene>
    <name evidence="2" type="ORF">ACFO26_05950</name>
</gene>
<proteinExistence type="predicted"/>